<feature type="active site" evidence="11">
    <location>
        <position position="517"/>
    </location>
</feature>
<feature type="active site" evidence="11">
    <location>
        <position position="515"/>
    </location>
</feature>
<dbReference type="SUPFAM" id="SSF52317">
    <property type="entry name" value="Class I glutamine amidotransferase-like"/>
    <property type="match status" value="1"/>
</dbReference>
<dbReference type="RefSeq" id="WP_179947401.1">
    <property type="nucleotide sequence ID" value="NZ_CP016094.1"/>
</dbReference>
<feature type="domain" description="CTP synthase N-terminal" evidence="13">
    <location>
        <begin position="12"/>
        <end position="274"/>
    </location>
</feature>
<gene>
    <name evidence="11 14" type="primary">pyrG</name>
    <name evidence="14" type="ORF">Verru16b_00128</name>
</gene>
<dbReference type="GO" id="GO:0042802">
    <property type="term" value="F:identical protein binding"/>
    <property type="evidence" value="ECO:0007669"/>
    <property type="project" value="TreeGrafter"/>
</dbReference>
<evidence type="ECO:0000256" key="8">
    <source>
        <dbReference type="ARBA" id="ARBA00022962"/>
    </source>
</evidence>
<comment type="miscellaneous">
    <text evidence="11">CTPSs have evolved a hybrid strategy for distinguishing between UTP and CTP. The overlapping regions of the product feedback inhibitory and substrate sites recognize a common feature in both compounds, the triphosphate moiety. To differentiate isosteric substrate and product pyrimidine rings, an additional pocket far from the expected kinase/ligase catalytic site, specifically recognizes the cytosine and ribose portions of the product inhibitor.</text>
</comment>
<feature type="domain" description="Glutamine amidotransferase" evidence="12">
    <location>
        <begin position="310"/>
        <end position="534"/>
    </location>
</feature>
<evidence type="ECO:0000256" key="5">
    <source>
        <dbReference type="ARBA" id="ARBA00022741"/>
    </source>
</evidence>
<dbReference type="GO" id="GO:0046872">
    <property type="term" value="F:metal ion binding"/>
    <property type="evidence" value="ECO:0007669"/>
    <property type="project" value="UniProtKB-KW"/>
</dbReference>
<protein>
    <recommendedName>
        <fullName evidence="11">CTP synthase</fullName>
        <ecNumber evidence="11">6.3.4.2</ecNumber>
    </recommendedName>
    <alternativeName>
        <fullName evidence="11">Cytidine 5'-triphosphate synthase</fullName>
    </alternativeName>
    <alternativeName>
        <fullName evidence="11">Cytidine triphosphate synthetase</fullName>
        <shortName evidence="11">CTP synthetase</shortName>
        <shortName evidence="11">CTPS</shortName>
    </alternativeName>
    <alternativeName>
        <fullName evidence="11">UTP--ammonia ligase</fullName>
    </alternativeName>
</protein>
<dbReference type="EC" id="6.3.4.2" evidence="11"/>
<reference evidence="14 15" key="1">
    <citation type="submission" date="2016-06" db="EMBL/GenBank/DDBJ databases">
        <title>Three novel species with peptidoglycan cell walls form the new genus Lacunisphaera gen. nov. in the family Opitutaceae of the verrucomicrobial subdivision 4.</title>
        <authorList>
            <person name="Rast P."/>
            <person name="Gloeckner I."/>
            <person name="Jogler M."/>
            <person name="Boedeker C."/>
            <person name="Jeske O."/>
            <person name="Wiegand S."/>
            <person name="Reinhardt R."/>
            <person name="Schumann P."/>
            <person name="Rohde M."/>
            <person name="Spring S."/>
            <person name="Gloeckner F.O."/>
            <person name="Jogler C."/>
        </authorList>
    </citation>
    <scope>NUCLEOTIDE SEQUENCE [LARGE SCALE GENOMIC DNA]</scope>
    <source>
        <strain evidence="14 15">IG16b</strain>
    </source>
</reference>
<feature type="binding site" evidence="11">
    <location>
        <begin position="23"/>
        <end position="28"/>
    </location>
    <ligand>
        <name>ATP</name>
        <dbReference type="ChEBI" id="CHEBI:30616"/>
    </ligand>
</feature>
<accession>A0A1I7PHK2</accession>
<dbReference type="InterPro" id="IPR027417">
    <property type="entry name" value="P-loop_NTPase"/>
</dbReference>
<feature type="binding site" evidence="11">
    <location>
        <position position="413"/>
    </location>
    <ligand>
        <name>L-glutamine</name>
        <dbReference type="ChEBI" id="CHEBI:58359"/>
    </ligand>
</feature>
<feature type="binding site" evidence="11">
    <location>
        <position position="249"/>
    </location>
    <ligand>
        <name>ATP</name>
        <dbReference type="ChEBI" id="CHEBI:30616"/>
    </ligand>
</feature>
<keyword evidence="3 11" id="KW-0436">Ligase</keyword>
<dbReference type="GO" id="GO:0097268">
    <property type="term" value="C:cytoophidium"/>
    <property type="evidence" value="ECO:0007669"/>
    <property type="project" value="UniProtKB-ARBA"/>
</dbReference>
<dbReference type="PROSITE" id="PS51273">
    <property type="entry name" value="GATASE_TYPE_1"/>
    <property type="match status" value="1"/>
</dbReference>
<comment type="catalytic activity">
    <reaction evidence="10 11">
        <text>UTP + L-glutamine + ATP + H2O = CTP + L-glutamate + ADP + phosphate + 2 H(+)</text>
        <dbReference type="Rhea" id="RHEA:26426"/>
        <dbReference type="ChEBI" id="CHEBI:15377"/>
        <dbReference type="ChEBI" id="CHEBI:15378"/>
        <dbReference type="ChEBI" id="CHEBI:29985"/>
        <dbReference type="ChEBI" id="CHEBI:30616"/>
        <dbReference type="ChEBI" id="CHEBI:37563"/>
        <dbReference type="ChEBI" id="CHEBI:43474"/>
        <dbReference type="ChEBI" id="CHEBI:46398"/>
        <dbReference type="ChEBI" id="CHEBI:58359"/>
        <dbReference type="ChEBI" id="CHEBI:456216"/>
        <dbReference type="EC" id="6.3.4.2"/>
    </reaction>
</comment>
<dbReference type="InterPro" id="IPR033828">
    <property type="entry name" value="GATase1_CTP_Synthase"/>
</dbReference>
<dbReference type="Pfam" id="PF00117">
    <property type="entry name" value="GATase"/>
    <property type="match status" value="1"/>
</dbReference>
<keyword evidence="8 11" id="KW-0315">Glutamine amidotransferase</keyword>
<dbReference type="GO" id="GO:0044210">
    <property type="term" value="P:'de novo' CTP biosynthetic process"/>
    <property type="evidence" value="ECO:0007669"/>
    <property type="project" value="UniProtKB-UniRule"/>
</dbReference>
<dbReference type="GO" id="GO:0003883">
    <property type="term" value="F:CTP synthase activity"/>
    <property type="evidence" value="ECO:0007669"/>
    <property type="project" value="UniProtKB-UniRule"/>
</dbReference>
<evidence type="ECO:0000256" key="1">
    <source>
        <dbReference type="ARBA" id="ARBA00005171"/>
    </source>
</evidence>
<dbReference type="InterPro" id="IPR029062">
    <property type="entry name" value="Class_I_gatase-like"/>
</dbReference>
<comment type="subunit">
    <text evidence="11">Homotetramer.</text>
</comment>
<dbReference type="Gene3D" id="3.40.50.300">
    <property type="entry name" value="P-loop containing nucleotide triphosphate hydrolases"/>
    <property type="match status" value="1"/>
</dbReference>
<evidence type="ECO:0000256" key="6">
    <source>
        <dbReference type="ARBA" id="ARBA00022840"/>
    </source>
</evidence>
<keyword evidence="15" id="KW-1185">Reference proteome</keyword>
<feature type="binding site" evidence="11">
    <location>
        <position position="22"/>
    </location>
    <ligand>
        <name>UTP</name>
        <dbReference type="ChEBI" id="CHEBI:46398"/>
    </ligand>
</feature>
<dbReference type="InterPro" id="IPR017926">
    <property type="entry name" value="GATASE"/>
</dbReference>
<feature type="binding site" evidence="11">
    <location>
        <position position="231"/>
    </location>
    <ligand>
        <name>UTP</name>
        <dbReference type="ChEBI" id="CHEBI:46398"/>
    </ligand>
</feature>
<evidence type="ECO:0000259" key="13">
    <source>
        <dbReference type="Pfam" id="PF06418"/>
    </source>
</evidence>
<comment type="catalytic activity">
    <reaction evidence="11">
        <text>L-glutamine + H2O = L-glutamate + NH4(+)</text>
        <dbReference type="Rhea" id="RHEA:15889"/>
        <dbReference type="ChEBI" id="CHEBI:15377"/>
        <dbReference type="ChEBI" id="CHEBI:28938"/>
        <dbReference type="ChEBI" id="CHEBI:29985"/>
        <dbReference type="ChEBI" id="CHEBI:58359"/>
    </reaction>
</comment>
<keyword evidence="9 11" id="KW-0665">Pyrimidine biosynthesis</keyword>
<comment type="catalytic activity">
    <reaction evidence="11">
        <text>UTP + NH4(+) + ATP = CTP + ADP + phosphate + 2 H(+)</text>
        <dbReference type="Rhea" id="RHEA:16597"/>
        <dbReference type="ChEBI" id="CHEBI:15378"/>
        <dbReference type="ChEBI" id="CHEBI:28938"/>
        <dbReference type="ChEBI" id="CHEBI:30616"/>
        <dbReference type="ChEBI" id="CHEBI:37563"/>
        <dbReference type="ChEBI" id="CHEBI:43474"/>
        <dbReference type="ChEBI" id="CHEBI:46398"/>
        <dbReference type="ChEBI" id="CHEBI:456216"/>
    </reaction>
</comment>
<feature type="binding site" evidence="11">
    <location>
        <position position="231"/>
    </location>
    <ligand>
        <name>CTP</name>
        <dbReference type="ChEBI" id="CHEBI:37563"/>
        <note>allosteric inhibitor</note>
    </ligand>
</feature>
<feature type="binding site" evidence="11">
    <location>
        <position position="470"/>
    </location>
    <ligand>
        <name>L-glutamine</name>
        <dbReference type="ChEBI" id="CHEBI:58359"/>
    </ligand>
</feature>
<sequence length="544" mass="59997">MENAPDLTASVKYIFVTGGVVSSLGKGLTAGALGALLEMRGLTVRIQKFDPYLNVDPGTMSPFQHGEVYVLDDGAETDLDLGHYERFTSGKLSRANSLSSGQIYEAVIAKERRGDYLGKTVQVIPHVTNEIKERIYRGGKGVDVLITEIGGTTGDIEGLPFLEALRQFALEVGPKECVFIHVTLVPFVTAAGELKTKPTQQSVAKLREIGIQPHLLVCRCEKPLTLEMREKLSMFCNVPVKAVFAAEDVESSIYELPGMLQKQGMDQHVCELLGIKARPNPKNIWADIVHRIKSPKHTVKIGVVGKYIELQDAYKSVYESLAHAGIANHAHVEVIRVDAEELETKTGLKQLSQLDGILVPGGFGDRGIEGKIAAAGYARQNLIPYYGLCLGMQVAVIEYTRNVLGLKKANSMEFEPDTKEPVIALMDEQRNVVQKGGTMRLGAYACSLKPGTLARKAYGTDTVTERHRHRYEVNNDYIERLEKAGMVISGWNPKRGLVEITEIKKHPWFLGVQCHPEFQSKPNKAHPLFAAFIAAAIKNQKKKK</sequence>
<evidence type="ECO:0000256" key="11">
    <source>
        <dbReference type="HAMAP-Rule" id="MF_01227"/>
    </source>
</evidence>
<name>A0A1I7PHK2_9BACT</name>
<evidence type="ECO:0000256" key="10">
    <source>
        <dbReference type="ARBA" id="ARBA00047781"/>
    </source>
</evidence>
<dbReference type="HAMAP" id="MF_01227">
    <property type="entry name" value="PyrG"/>
    <property type="match status" value="1"/>
</dbReference>
<dbReference type="UniPathway" id="UPA00159">
    <property type="reaction ID" value="UER00277"/>
</dbReference>
<dbReference type="CDD" id="cd03113">
    <property type="entry name" value="CTPS_N"/>
    <property type="match status" value="1"/>
</dbReference>
<feature type="binding site" evidence="11">
    <location>
        <position position="80"/>
    </location>
    <ligand>
        <name>Mg(2+)</name>
        <dbReference type="ChEBI" id="CHEBI:18420"/>
    </ligand>
</feature>
<keyword evidence="6 11" id="KW-0067">ATP-binding</keyword>
<dbReference type="KEGG" id="obg:Verru16b_00128"/>
<evidence type="ECO:0000259" key="12">
    <source>
        <dbReference type="Pfam" id="PF00117"/>
    </source>
</evidence>
<dbReference type="PANTHER" id="PTHR11550:SF0">
    <property type="entry name" value="CTP SYNTHASE-RELATED"/>
    <property type="match status" value="1"/>
</dbReference>
<feature type="binding site" evidence="11">
    <location>
        <begin position="195"/>
        <end position="200"/>
    </location>
    <ligand>
        <name>UTP</name>
        <dbReference type="ChEBI" id="CHEBI:46398"/>
    </ligand>
</feature>
<keyword evidence="4 11" id="KW-0479">Metal-binding</keyword>
<dbReference type="NCBIfam" id="NF003792">
    <property type="entry name" value="PRK05380.1"/>
    <property type="match status" value="1"/>
</dbReference>
<feature type="binding site" evidence="11">
    <location>
        <position position="362"/>
    </location>
    <ligand>
        <name>L-glutamine</name>
        <dbReference type="ChEBI" id="CHEBI:58359"/>
    </ligand>
</feature>
<dbReference type="SUPFAM" id="SSF52540">
    <property type="entry name" value="P-loop containing nucleoside triphosphate hydrolases"/>
    <property type="match status" value="1"/>
</dbReference>
<evidence type="ECO:0000256" key="4">
    <source>
        <dbReference type="ARBA" id="ARBA00022723"/>
    </source>
</evidence>
<keyword evidence="5 11" id="KW-0547">Nucleotide-binding</keyword>
<comment type="similarity">
    <text evidence="2 11">Belongs to the CTP synthase family.</text>
</comment>
<dbReference type="InterPro" id="IPR017456">
    <property type="entry name" value="CTP_synthase_N"/>
</dbReference>
<organism evidence="14 15">
    <name type="scientific">Lacunisphaera limnophila</name>
    <dbReference type="NCBI Taxonomy" id="1838286"/>
    <lineage>
        <taxon>Bacteria</taxon>
        <taxon>Pseudomonadati</taxon>
        <taxon>Verrucomicrobiota</taxon>
        <taxon>Opitutia</taxon>
        <taxon>Opitutales</taxon>
        <taxon>Opitutaceae</taxon>
        <taxon>Lacunisphaera</taxon>
    </lineage>
</organism>
<dbReference type="EMBL" id="CP016094">
    <property type="protein sequence ID" value="AOS43087.1"/>
    <property type="molecule type" value="Genomic_DNA"/>
</dbReference>
<dbReference type="AlphaFoldDB" id="A0A1I7PHK2"/>
<dbReference type="Proteomes" id="UP000095228">
    <property type="component" value="Chromosome"/>
</dbReference>
<dbReference type="GO" id="GO:0005829">
    <property type="term" value="C:cytosol"/>
    <property type="evidence" value="ECO:0007669"/>
    <property type="project" value="TreeGrafter"/>
</dbReference>
<dbReference type="Pfam" id="PF06418">
    <property type="entry name" value="CTP_synth_N"/>
    <property type="match status" value="1"/>
</dbReference>
<evidence type="ECO:0000313" key="14">
    <source>
        <dbReference type="EMBL" id="AOS43087.1"/>
    </source>
</evidence>
<dbReference type="FunFam" id="3.40.50.300:FF:000009">
    <property type="entry name" value="CTP synthase"/>
    <property type="match status" value="1"/>
</dbReference>
<evidence type="ECO:0000256" key="2">
    <source>
        <dbReference type="ARBA" id="ARBA00007533"/>
    </source>
</evidence>
<feature type="binding site" evidence="11">
    <location>
        <position position="148"/>
    </location>
    <ligand>
        <name>Mg(2+)</name>
        <dbReference type="ChEBI" id="CHEBI:18420"/>
    </ligand>
</feature>
<feature type="binding site" evidence="11">
    <location>
        <begin position="155"/>
        <end position="157"/>
    </location>
    <ligand>
        <name>CTP</name>
        <dbReference type="ChEBI" id="CHEBI:37563"/>
        <note>allosteric inhibitor</note>
    </ligand>
</feature>
<comment type="function">
    <text evidence="11">Catalyzes the ATP-dependent amination of UTP to CTP with either L-glutamine or ammonia as the source of nitrogen. Regulates intracellular CTP levels through interactions with the four ribonucleotide triphosphates.</text>
</comment>
<evidence type="ECO:0000256" key="7">
    <source>
        <dbReference type="ARBA" id="ARBA00022842"/>
    </source>
</evidence>
<comment type="caution">
    <text evidence="11">Lacks conserved residue(s) required for the propagation of feature annotation.</text>
</comment>
<dbReference type="InterPro" id="IPR004468">
    <property type="entry name" value="CTP_synthase"/>
</dbReference>
<dbReference type="NCBIfam" id="TIGR00337">
    <property type="entry name" value="PyrG"/>
    <property type="match status" value="1"/>
</dbReference>
<feature type="binding site" evidence="11">
    <location>
        <position position="80"/>
    </location>
    <ligand>
        <name>ATP</name>
        <dbReference type="ChEBI" id="CHEBI:30616"/>
    </ligand>
</feature>
<dbReference type="STRING" id="1838286.Verru16b_00128"/>
<dbReference type="GO" id="GO:0019856">
    <property type="term" value="P:pyrimidine nucleobase biosynthetic process"/>
    <property type="evidence" value="ECO:0007669"/>
    <property type="project" value="TreeGrafter"/>
</dbReference>
<feature type="binding site" evidence="11">
    <location>
        <position position="22"/>
    </location>
    <ligand>
        <name>CTP</name>
        <dbReference type="ChEBI" id="CHEBI:37563"/>
        <note>allosteric inhibitor</note>
    </ligand>
</feature>
<evidence type="ECO:0000256" key="3">
    <source>
        <dbReference type="ARBA" id="ARBA00022598"/>
    </source>
</evidence>
<dbReference type="CDD" id="cd01746">
    <property type="entry name" value="GATase1_CTP_Synthase"/>
    <property type="match status" value="1"/>
</dbReference>
<feature type="binding site" evidence="11">
    <location>
        <begin position="390"/>
        <end position="393"/>
    </location>
    <ligand>
        <name>L-glutamine</name>
        <dbReference type="ChEBI" id="CHEBI:58359"/>
    </ligand>
</feature>
<keyword evidence="7 11" id="KW-0460">Magnesium</keyword>
<dbReference type="Gene3D" id="3.40.50.880">
    <property type="match status" value="1"/>
</dbReference>
<evidence type="ECO:0000256" key="9">
    <source>
        <dbReference type="ARBA" id="ARBA00022975"/>
    </source>
</evidence>
<feature type="active site" description="Nucleophile; for glutamine hydrolysis" evidence="11">
    <location>
        <position position="389"/>
    </location>
</feature>
<evidence type="ECO:0000313" key="15">
    <source>
        <dbReference type="Proteomes" id="UP000095228"/>
    </source>
</evidence>
<comment type="activity regulation">
    <text evidence="11">Allosterically activated by GTP, when glutamine is the substrate; GTP has no effect on the reaction when ammonia is the substrate. The allosteric effector GTP functions by stabilizing the protein conformation that binds the tetrahedral intermediate(s) formed during glutamine hydrolysis. Inhibited by the product CTP, via allosteric rather than competitive inhibition.</text>
</comment>
<dbReference type="FunFam" id="3.40.50.880:FF:000002">
    <property type="entry name" value="CTP synthase"/>
    <property type="match status" value="1"/>
</dbReference>
<dbReference type="PATRIC" id="fig|1838286.3.peg.124"/>
<dbReference type="GO" id="GO:0005524">
    <property type="term" value="F:ATP binding"/>
    <property type="evidence" value="ECO:0007669"/>
    <property type="project" value="UniProtKB-KW"/>
</dbReference>
<dbReference type="GO" id="GO:0004359">
    <property type="term" value="F:glutaminase activity"/>
    <property type="evidence" value="ECO:0007669"/>
    <property type="project" value="RHEA"/>
</dbReference>
<proteinExistence type="inferred from homology"/>
<comment type="pathway">
    <text evidence="1 11">Pyrimidine metabolism; CTP biosynthesis via de novo pathway; CTP from UDP: step 2/2.</text>
</comment>
<feature type="region of interest" description="Amidoligase domain" evidence="11">
    <location>
        <begin position="1"/>
        <end position="275"/>
    </location>
</feature>
<feature type="binding site" evidence="11">
    <location>
        <begin position="195"/>
        <end position="200"/>
    </location>
    <ligand>
        <name>CTP</name>
        <dbReference type="ChEBI" id="CHEBI:37563"/>
        <note>allosteric inhibitor</note>
    </ligand>
</feature>
<dbReference type="PANTHER" id="PTHR11550">
    <property type="entry name" value="CTP SYNTHASE"/>
    <property type="match status" value="1"/>
</dbReference>